<reference evidence="3 4" key="1">
    <citation type="submission" date="2019-10" db="EMBL/GenBank/DDBJ databases">
        <authorList>
            <person name="Palmer J.M."/>
        </authorList>
    </citation>
    <scope>NUCLEOTIDE SEQUENCE [LARGE SCALE GENOMIC DNA]</scope>
    <source>
        <strain evidence="3 4">TWF730</strain>
    </source>
</reference>
<dbReference type="InterPro" id="IPR012340">
    <property type="entry name" value="NA-bd_OB-fold"/>
</dbReference>
<name>A0AAV9UDQ6_9PEZI</name>
<dbReference type="SUPFAM" id="SSF50249">
    <property type="entry name" value="Nucleic acid-binding proteins"/>
    <property type="match status" value="1"/>
</dbReference>
<dbReference type="Proteomes" id="UP001373714">
    <property type="component" value="Unassembled WGS sequence"/>
</dbReference>
<dbReference type="AlphaFoldDB" id="A0AAV9UDQ6"/>
<evidence type="ECO:0000259" key="2">
    <source>
        <dbReference type="SMART" id="SM00955"/>
    </source>
</evidence>
<dbReference type="InterPro" id="IPR001900">
    <property type="entry name" value="RNase_II/R"/>
</dbReference>
<dbReference type="GO" id="GO:0006402">
    <property type="term" value="P:mRNA catabolic process"/>
    <property type="evidence" value="ECO:0007669"/>
    <property type="project" value="TreeGrafter"/>
</dbReference>
<dbReference type="GO" id="GO:0000175">
    <property type="term" value="F:3'-5'-RNA exonuclease activity"/>
    <property type="evidence" value="ECO:0007669"/>
    <property type="project" value="TreeGrafter"/>
</dbReference>
<proteinExistence type="predicted"/>
<organism evidence="3 4">
    <name type="scientific">Orbilia blumenaviensis</name>
    <dbReference type="NCBI Taxonomy" id="1796055"/>
    <lineage>
        <taxon>Eukaryota</taxon>
        <taxon>Fungi</taxon>
        <taxon>Dikarya</taxon>
        <taxon>Ascomycota</taxon>
        <taxon>Pezizomycotina</taxon>
        <taxon>Orbiliomycetes</taxon>
        <taxon>Orbiliales</taxon>
        <taxon>Orbiliaceae</taxon>
        <taxon>Orbilia</taxon>
    </lineage>
</organism>
<accession>A0AAV9UDQ6</accession>
<dbReference type="PANTHER" id="PTHR23355">
    <property type="entry name" value="RIBONUCLEASE"/>
    <property type="match status" value="1"/>
</dbReference>
<dbReference type="GO" id="GO:0000932">
    <property type="term" value="C:P-body"/>
    <property type="evidence" value="ECO:0007669"/>
    <property type="project" value="TreeGrafter"/>
</dbReference>
<feature type="region of interest" description="Disordered" evidence="1">
    <location>
        <begin position="207"/>
        <end position="230"/>
    </location>
</feature>
<keyword evidence="4" id="KW-1185">Reference proteome</keyword>
<sequence>MTRIQPNGTLRIHEDESQYIGNLYQHYHKQGLEAPKLDIQVIRRSKVEFGNSNKIESGVKITTKKNRLKDPWLYDYILDKADVNVHDAADSLDAEGPVPSKKFTKRFEDMKGMGSGRGPLNDTAPRRLIYENQGSQYTETMPMPKQPDGAPLRRELVGQNQVSSQTMREKLNLEWDQKEADHQIAFKKGANLDLILEKLIENSSWQMESGEDGGVNEGSGAGHDEGYDIDPETYASRISELTPGSLVEINSTEISVPFLSVYLKNKTGNYSREAFVLTPQGSIQLKKPDMSRFTLPDFIPPEHIDALLENAKRTGRFDQELVQDITRLVRDFKAKVHLRYPNFSAMVDPAHAQLLREIQINDKGMKVVSTEYVAKLMTGGTDPTKEDKYATHLALLARRDLFSVTEGLHDETVWEIKSVESVERAKRVERLIRESISDENSEGGKMINAFVEKARRVIDFGRQARREGKGVEEMDEELGVEWTDEEMDLLKALEEALEYRRGQSVTLKSLYPHVLGLVDRYDKDRLLDGQRLFDFLGEVGVCSPWEDSVLRDPELGLPGHRAGVETEEDGKLYAAIENEEGSVEKLGLKDVMEGLRHDWGDMPVYTIDDQSTKDIDDGISLESIKDSKDVWLHIHIANPTAFIPLDHWIAKIAAKKVETFYGPARNYSMIPLRISMEKLGLAPNRPAMTFSVRVDSETGDQKETKIRASVVNNVKQVPYSFVNKLVGVKLPKMTVLSNKPIVEKEEDFEPEVDEKDIENLKSFYKLAWQLFQRRVREGCTEVSKQADVDVIVDNGHGNLIHPGLLKKPVLDVYEPTITLKFSEQTRSKDSFTAMGAVREVMTVAGEAAAIWSHKRGMMQLYRQHEFTWQTDTEKEKWLALWSKSKDEYGIVPIDFWKLYFPVGGSKVTPHIARHTALGLDGYVKVTSPLRRFGDFVSHHIIQRQLLLEHEGYKGDKKLLEKPMYTEEEMEEFCVSLRQREQMFRSADKATIRLWGIRLLKQLWEQQDPRLPQEVEVEIISIGKHPSPCSGEIRGLGISGARVYMPSNVIKTLKYGDVVKGKLSPWHWSTDSNNSQILALEYSDFVTTMSEVKKNFFERIGVGARWEQI</sequence>
<feature type="domain" description="RNB" evidence="2">
    <location>
        <begin position="596"/>
        <end position="947"/>
    </location>
</feature>
<feature type="compositionally biased region" description="Gly residues" evidence="1">
    <location>
        <begin position="212"/>
        <end position="221"/>
    </location>
</feature>
<gene>
    <name evidence="3" type="ORF">TWF730_002148</name>
</gene>
<dbReference type="Pfam" id="PF00773">
    <property type="entry name" value="RNB"/>
    <property type="match status" value="1"/>
</dbReference>
<comment type="caution">
    <text evidence="3">The sequence shown here is derived from an EMBL/GenBank/DDBJ whole genome shotgun (WGS) entry which is preliminary data.</text>
</comment>
<evidence type="ECO:0000256" key="1">
    <source>
        <dbReference type="SAM" id="MobiDB-lite"/>
    </source>
</evidence>
<dbReference type="EMBL" id="JAVHNS010000011">
    <property type="protein sequence ID" value="KAK6340389.1"/>
    <property type="molecule type" value="Genomic_DNA"/>
</dbReference>
<protein>
    <recommendedName>
        <fullName evidence="2">RNB domain-containing protein</fullName>
    </recommendedName>
</protein>
<dbReference type="GO" id="GO:0003723">
    <property type="term" value="F:RNA binding"/>
    <property type="evidence" value="ECO:0007669"/>
    <property type="project" value="InterPro"/>
</dbReference>
<dbReference type="InterPro" id="IPR050180">
    <property type="entry name" value="RNR_Ribonuclease"/>
</dbReference>
<evidence type="ECO:0000313" key="4">
    <source>
        <dbReference type="Proteomes" id="UP001373714"/>
    </source>
</evidence>
<dbReference type="SMART" id="SM00955">
    <property type="entry name" value="RNB"/>
    <property type="match status" value="1"/>
</dbReference>
<evidence type="ECO:0000313" key="3">
    <source>
        <dbReference type="EMBL" id="KAK6340389.1"/>
    </source>
</evidence>
<dbReference type="PANTHER" id="PTHR23355:SF65">
    <property type="entry name" value="EXORIBONUCLEASE CYT-4, PUTATIVE (AFU_ORTHOLOGUE AFUA_7G01550)-RELATED"/>
    <property type="match status" value="1"/>
</dbReference>